<dbReference type="GO" id="GO:0003700">
    <property type="term" value="F:DNA-binding transcription factor activity"/>
    <property type="evidence" value="ECO:0007669"/>
    <property type="project" value="InterPro"/>
</dbReference>
<comment type="caution">
    <text evidence="4">The sequence shown here is derived from an EMBL/GenBank/DDBJ whole genome shotgun (WGS) entry which is preliminary data.</text>
</comment>
<dbReference type="GO" id="GO:0003677">
    <property type="term" value="F:DNA binding"/>
    <property type="evidence" value="ECO:0007669"/>
    <property type="project" value="UniProtKB-KW"/>
</dbReference>
<keyword evidence="2" id="KW-0175">Coiled coil</keyword>
<feature type="coiled-coil region" evidence="2">
    <location>
        <begin position="59"/>
        <end position="95"/>
    </location>
</feature>
<dbReference type="PANTHER" id="PTHR30204:SF95">
    <property type="entry name" value="HTH-TYPE TRANSCRIPTIONAL REGULATOR CUER"/>
    <property type="match status" value="1"/>
</dbReference>
<evidence type="ECO:0000256" key="2">
    <source>
        <dbReference type="SAM" id="Coils"/>
    </source>
</evidence>
<gene>
    <name evidence="4" type="ORF">GCM10010978_18250</name>
</gene>
<dbReference type="SUPFAM" id="SSF46955">
    <property type="entry name" value="Putative DNA-binding domain"/>
    <property type="match status" value="1"/>
</dbReference>
<keyword evidence="1" id="KW-0238">DNA-binding</keyword>
<feature type="domain" description="HTH merR-type" evidence="3">
    <location>
        <begin position="1"/>
        <end position="60"/>
    </location>
</feature>
<proteinExistence type="predicted"/>
<dbReference type="AlphaFoldDB" id="A0A8J2X8X7"/>
<reference evidence="4" key="1">
    <citation type="journal article" date="2014" name="Int. J. Syst. Evol. Microbiol.">
        <title>Complete genome sequence of Corynebacterium casei LMG S-19264T (=DSM 44701T), isolated from a smear-ripened cheese.</title>
        <authorList>
            <consortium name="US DOE Joint Genome Institute (JGI-PGF)"/>
            <person name="Walter F."/>
            <person name="Albersmeier A."/>
            <person name="Kalinowski J."/>
            <person name="Ruckert C."/>
        </authorList>
    </citation>
    <scope>NUCLEOTIDE SEQUENCE</scope>
    <source>
        <strain evidence="4">CGMCC 1.12360</strain>
    </source>
</reference>
<keyword evidence="5" id="KW-1185">Reference proteome</keyword>
<evidence type="ECO:0000313" key="5">
    <source>
        <dbReference type="Proteomes" id="UP000602050"/>
    </source>
</evidence>
<dbReference type="Gene3D" id="1.10.1660.10">
    <property type="match status" value="1"/>
</dbReference>
<dbReference type="PROSITE" id="PS50937">
    <property type="entry name" value="HTH_MERR_2"/>
    <property type="match status" value="1"/>
</dbReference>
<evidence type="ECO:0000259" key="3">
    <source>
        <dbReference type="PROSITE" id="PS50937"/>
    </source>
</evidence>
<dbReference type="InterPro" id="IPR000551">
    <property type="entry name" value="MerR-type_HTH_dom"/>
</dbReference>
<evidence type="ECO:0000313" key="4">
    <source>
        <dbReference type="EMBL" id="GFZ76941.1"/>
    </source>
</evidence>
<organism evidence="4 5">
    <name type="scientific">Compostibacillus humi</name>
    <dbReference type="NCBI Taxonomy" id="1245525"/>
    <lineage>
        <taxon>Bacteria</taxon>
        <taxon>Bacillati</taxon>
        <taxon>Bacillota</taxon>
        <taxon>Bacilli</taxon>
        <taxon>Bacillales</taxon>
        <taxon>Bacillaceae</taxon>
        <taxon>Compostibacillus</taxon>
    </lineage>
</organism>
<dbReference type="Pfam" id="PF13411">
    <property type="entry name" value="MerR_1"/>
    <property type="match status" value="1"/>
</dbReference>
<sequence>MANVTKRTVDYYTNLGLLKAERSPSNYRYYDYSSVERIQFIEDCKAKGMSLDKIKEKIIEKYAEEVDVLELRLKIKDLEKEMTEVLDHLEKNDEEKYKEFKSKLSQDSLSLVKTLLSFIN</sequence>
<name>A0A8J2X8X7_9BACI</name>
<evidence type="ECO:0000256" key="1">
    <source>
        <dbReference type="ARBA" id="ARBA00023125"/>
    </source>
</evidence>
<accession>A0A8J2X8X7</accession>
<dbReference type="SMART" id="SM00422">
    <property type="entry name" value="HTH_MERR"/>
    <property type="match status" value="1"/>
</dbReference>
<protein>
    <submittedName>
        <fullName evidence="4">MerR family transcriptional regulator</fullName>
    </submittedName>
</protein>
<dbReference type="Proteomes" id="UP000602050">
    <property type="component" value="Unassembled WGS sequence"/>
</dbReference>
<dbReference type="PANTHER" id="PTHR30204">
    <property type="entry name" value="REDOX-CYCLING DRUG-SENSING TRANSCRIPTIONAL ACTIVATOR SOXR"/>
    <property type="match status" value="1"/>
</dbReference>
<dbReference type="InterPro" id="IPR009061">
    <property type="entry name" value="DNA-bd_dom_put_sf"/>
</dbReference>
<dbReference type="EMBL" id="BMEV01000030">
    <property type="protein sequence ID" value="GFZ76941.1"/>
    <property type="molecule type" value="Genomic_DNA"/>
</dbReference>
<reference evidence="4" key="2">
    <citation type="submission" date="2020-09" db="EMBL/GenBank/DDBJ databases">
        <authorList>
            <person name="Sun Q."/>
            <person name="Zhou Y."/>
        </authorList>
    </citation>
    <scope>NUCLEOTIDE SEQUENCE</scope>
    <source>
        <strain evidence="4">CGMCC 1.12360</strain>
    </source>
</reference>
<dbReference type="InterPro" id="IPR047057">
    <property type="entry name" value="MerR_fam"/>
</dbReference>